<keyword evidence="6" id="KW-0067">ATP-binding</keyword>
<proteinExistence type="inferred from homology"/>
<dbReference type="FunFam" id="3.40.50.300:FF:000772">
    <property type="entry name" value="ATP-dependent DNA helicase Q4"/>
    <property type="match status" value="1"/>
</dbReference>
<feature type="compositionally biased region" description="Polar residues" evidence="13">
    <location>
        <begin position="25"/>
        <end position="40"/>
    </location>
</feature>
<dbReference type="GO" id="GO:0005737">
    <property type="term" value="C:cytoplasm"/>
    <property type="evidence" value="ECO:0000318"/>
    <property type="project" value="GO_Central"/>
</dbReference>
<evidence type="ECO:0000256" key="7">
    <source>
        <dbReference type="ARBA" id="ARBA00023125"/>
    </source>
</evidence>
<feature type="domain" description="Helicase C-terminal" evidence="15">
    <location>
        <begin position="350"/>
        <end position="520"/>
    </location>
</feature>
<dbReference type="HOGENOM" id="CLU_001103_10_2_1"/>
<dbReference type="GO" id="GO:0000724">
    <property type="term" value="P:double-strand break repair via homologous recombination"/>
    <property type="evidence" value="ECO:0000318"/>
    <property type="project" value="GO_Central"/>
</dbReference>
<feature type="compositionally biased region" description="Acidic residues" evidence="13">
    <location>
        <begin position="1"/>
        <end position="10"/>
    </location>
</feature>
<dbReference type="PANTHER" id="PTHR13710">
    <property type="entry name" value="DNA HELICASE RECQ FAMILY MEMBER"/>
    <property type="match status" value="1"/>
</dbReference>
<dbReference type="InterPro" id="IPR004589">
    <property type="entry name" value="DNA_helicase_ATP-dep_RecQ"/>
</dbReference>
<dbReference type="GO" id="GO:0009378">
    <property type="term" value="F:four-way junction helicase activity"/>
    <property type="evidence" value="ECO:0000318"/>
    <property type="project" value="GO_Central"/>
</dbReference>
<feature type="region of interest" description="Disordered" evidence="13">
    <location>
        <begin position="1"/>
        <end position="83"/>
    </location>
</feature>
<evidence type="ECO:0000256" key="1">
    <source>
        <dbReference type="ARBA" id="ARBA00004123"/>
    </source>
</evidence>
<dbReference type="GO" id="GO:0003677">
    <property type="term" value="F:DNA binding"/>
    <property type="evidence" value="ECO:0007669"/>
    <property type="project" value="UniProtKB-KW"/>
</dbReference>
<dbReference type="NCBIfam" id="TIGR00614">
    <property type="entry name" value="recQ_fam"/>
    <property type="match status" value="1"/>
</dbReference>
<evidence type="ECO:0000256" key="11">
    <source>
        <dbReference type="ARBA" id="ARBA00034808"/>
    </source>
</evidence>
<dbReference type="GO" id="GO:0005524">
    <property type="term" value="F:ATP binding"/>
    <property type="evidence" value="ECO:0007669"/>
    <property type="project" value="UniProtKB-KW"/>
</dbReference>
<dbReference type="GO" id="GO:0005694">
    <property type="term" value="C:chromosome"/>
    <property type="evidence" value="ECO:0000318"/>
    <property type="project" value="GO_Central"/>
</dbReference>
<dbReference type="KEGG" id="smo:SELMODRAFT_90579"/>
<keyword evidence="17" id="KW-1185">Reference proteome</keyword>
<evidence type="ECO:0000256" key="4">
    <source>
        <dbReference type="ARBA" id="ARBA00022801"/>
    </source>
</evidence>
<accession>D8RD68</accession>
<evidence type="ECO:0000256" key="6">
    <source>
        <dbReference type="ARBA" id="ARBA00022840"/>
    </source>
</evidence>
<dbReference type="SMART" id="SM00490">
    <property type="entry name" value="HELICc"/>
    <property type="match status" value="1"/>
</dbReference>
<dbReference type="EC" id="5.6.2.4" evidence="11"/>
<dbReference type="Pfam" id="PF00270">
    <property type="entry name" value="DEAD"/>
    <property type="match status" value="1"/>
</dbReference>
<evidence type="ECO:0000256" key="3">
    <source>
        <dbReference type="ARBA" id="ARBA00022741"/>
    </source>
</evidence>
<dbReference type="SUPFAM" id="SSF52540">
    <property type="entry name" value="P-loop containing nucleoside triphosphate hydrolases"/>
    <property type="match status" value="1"/>
</dbReference>
<evidence type="ECO:0000313" key="17">
    <source>
        <dbReference type="Proteomes" id="UP000001514"/>
    </source>
</evidence>
<comment type="similarity">
    <text evidence="2">Belongs to the helicase family. RecQ subfamily.</text>
</comment>
<keyword evidence="8" id="KW-0413">Isomerase</keyword>
<evidence type="ECO:0000256" key="13">
    <source>
        <dbReference type="SAM" id="MobiDB-lite"/>
    </source>
</evidence>
<dbReference type="GO" id="GO:0016787">
    <property type="term" value="F:hydrolase activity"/>
    <property type="evidence" value="ECO:0007669"/>
    <property type="project" value="UniProtKB-KW"/>
</dbReference>
<dbReference type="InterPro" id="IPR001650">
    <property type="entry name" value="Helicase_C-like"/>
</dbReference>
<dbReference type="AlphaFoldDB" id="D8RD68"/>
<keyword evidence="5" id="KW-0347">Helicase</keyword>
<feature type="domain" description="Helicase ATP-binding" evidence="14">
    <location>
        <begin position="153"/>
        <end position="322"/>
    </location>
</feature>
<dbReference type="SMART" id="SM00487">
    <property type="entry name" value="DEXDc"/>
    <property type="match status" value="1"/>
</dbReference>
<dbReference type="OrthoDB" id="10261556at2759"/>
<comment type="subcellular location">
    <subcellularLocation>
        <location evidence="1">Nucleus</location>
    </subcellularLocation>
</comment>
<protein>
    <recommendedName>
        <fullName evidence="11">DNA 3'-5' helicase</fullName>
        <ecNumber evidence="11">5.6.2.4</ecNumber>
    </recommendedName>
</protein>
<dbReference type="Gramene" id="EFJ30260">
    <property type="protein sequence ID" value="EFJ30260"/>
    <property type="gene ID" value="SELMODRAFT_90579"/>
</dbReference>
<evidence type="ECO:0000256" key="10">
    <source>
        <dbReference type="ARBA" id="ARBA00034617"/>
    </source>
</evidence>
<dbReference type="OMA" id="ICEYLHI"/>
<dbReference type="GO" id="GO:0005634">
    <property type="term" value="C:nucleus"/>
    <property type="evidence" value="ECO:0000318"/>
    <property type="project" value="GO_Central"/>
</dbReference>
<keyword evidence="3" id="KW-0547">Nucleotide-binding</keyword>
<evidence type="ECO:0000313" key="16">
    <source>
        <dbReference type="EMBL" id="EFJ30260.1"/>
    </source>
</evidence>
<keyword evidence="4" id="KW-0378">Hydrolase</keyword>
<keyword evidence="9" id="KW-0539">Nucleus</keyword>
<name>D8RD68_SELML</name>
<dbReference type="InterPro" id="IPR011545">
    <property type="entry name" value="DEAD/DEAH_box_helicase_dom"/>
</dbReference>
<evidence type="ECO:0000256" key="8">
    <source>
        <dbReference type="ARBA" id="ARBA00023235"/>
    </source>
</evidence>
<dbReference type="Gene3D" id="3.40.50.300">
    <property type="entry name" value="P-loop containing nucleotide triphosphate hydrolases"/>
    <property type="match status" value="2"/>
</dbReference>
<comment type="catalytic activity">
    <reaction evidence="10">
        <text>Couples ATP hydrolysis with the unwinding of duplex DNA by translocating in the 3'-5' direction.</text>
        <dbReference type="EC" id="5.6.2.4"/>
    </reaction>
</comment>
<dbReference type="STRING" id="88036.D8RD68"/>
<dbReference type="GO" id="GO:0043138">
    <property type="term" value="F:3'-5' DNA helicase activity"/>
    <property type="evidence" value="ECO:0000318"/>
    <property type="project" value="GO_Central"/>
</dbReference>
<dbReference type="InParanoid" id="D8RD68"/>
<sequence length="769" mass="84913">MDEGDFGDVTEVEKRSKRAPAVGGTSDSSGKPKVSQNSAGNFVKLNINGKGRKNRKFLNRASSGKKSSYRGRRRSSFKKKDCDNAVDEGKDQIWEDDGWCDSGNGEPLQRQDEACLPDEALAALKDPTDHNLLKVLRSVFGYASFRKGQVETIRCVLSGQSTMLVLSTGAGKSLCYQLAAYLLPGTTLVISPLLALMVDQLRHLPSAIPGALINSTQSAKESLEVLEQVRTGAVKVLFMSPERLYSESFLSVLTDLPSISLAVVDEAHCVSEWSHNFRPSYYRLGSVLRNKVKPKCVLAMTATATRKTKDSVLSSLGISSNNVLNQPEVPQNLVLTVSRCETNKLHALAQLLNSSPFVDAQSIIIYVKFQNEADLVCNYLQSKGLLTDSYHAGRTLQTRREVQEKFCLNKLRVVVATVAFGMGLDKSDVRGVIHYSIPSSPEHYVQEIGRAGRDGKPAFCHLFLDNCSYLKLRSLAHSDGADEYAINKLLSRVFGSGRGLQSLNIEQACRELDLKEEVIATVLSYLEVGEEQQLRVLSSLKATCILHFHKGSPHVLARSNAFCSAVLERKQEKNGGYTLNLPSLAAEMKVTLMQIQRELQALQTRGEIAYELKDPAFCYQVLESPEDICMLTSKLADYLSQAESCKVRKLDAMYNAAALSVGPSAESPIRASIKAYFDSSSDQQALTMPGFLKTTSSFLRADVKVFLRSNEMDFTGRAIARIFHGLGSPMYPASSWSRNHFWGRHMDVDFYAIREVATAELLACRSSKR</sequence>
<gene>
    <name evidence="16" type="ORF">SELMODRAFT_90579</name>
</gene>
<organism evidence="17">
    <name type="scientific">Selaginella moellendorffii</name>
    <name type="common">Spikemoss</name>
    <dbReference type="NCBI Taxonomy" id="88036"/>
    <lineage>
        <taxon>Eukaryota</taxon>
        <taxon>Viridiplantae</taxon>
        <taxon>Streptophyta</taxon>
        <taxon>Embryophyta</taxon>
        <taxon>Tracheophyta</taxon>
        <taxon>Lycopodiopsida</taxon>
        <taxon>Selaginellales</taxon>
        <taxon>Selaginellaceae</taxon>
        <taxon>Selaginella</taxon>
    </lineage>
</organism>
<dbReference type="Proteomes" id="UP000001514">
    <property type="component" value="Unassembled WGS sequence"/>
</dbReference>
<evidence type="ECO:0000256" key="9">
    <source>
        <dbReference type="ARBA" id="ARBA00023242"/>
    </source>
</evidence>
<dbReference type="PANTHER" id="PTHR13710:SF108">
    <property type="entry name" value="ATP-DEPENDENT DNA HELICASE Q4"/>
    <property type="match status" value="1"/>
</dbReference>
<evidence type="ECO:0000256" key="2">
    <source>
        <dbReference type="ARBA" id="ARBA00005446"/>
    </source>
</evidence>
<evidence type="ECO:0000256" key="5">
    <source>
        <dbReference type="ARBA" id="ARBA00022806"/>
    </source>
</evidence>
<dbReference type="eggNOG" id="KOG0351">
    <property type="taxonomic scope" value="Eukaryota"/>
</dbReference>
<evidence type="ECO:0000259" key="15">
    <source>
        <dbReference type="PROSITE" id="PS51194"/>
    </source>
</evidence>
<reference evidence="16 17" key="1">
    <citation type="journal article" date="2011" name="Science">
        <title>The Selaginella genome identifies genetic changes associated with the evolution of vascular plants.</title>
        <authorList>
            <person name="Banks J.A."/>
            <person name="Nishiyama T."/>
            <person name="Hasebe M."/>
            <person name="Bowman J.L."/>
            <person name="Gribskov M."/>
            <person name="dePamphilis C."/>
            <person name="Albert V.A."/>
            <person name="Aono N."/>
            <person name="Aoyama T."/>
            <person name="Ambrose B.A."/>
            <person name="Ashton N.W."/>
            <person name="Axtell M.J."/>
            <person name="Barker E."/>
            <person name="Barker M.S."/>
            <person name="Bennetzen J.L."/>
            <person name="Bonawitz N.D."/>
            <person name="Chapple C."/>
            <person name="Cheng C."/>
            <person name="Correa L.G."/>
            <person name="Dacre M."/>
            <person name="DeBarry J."/>
            <person name="Dreyer I."/>
            <person name="Elias M."/>
            <person name="Engstrom E.M."/>
            <person name="Estelle M."/>
            <person name="Feng L."/>
            <person name="Finet C."/>
            <person name="Floyd S.K."/>
            <person name="Frommer W.B."/>
            <person name="Fujita T."/>
            <person name="Gramzow L."/>
            <person name="Gutensohn M."/>
            <person name="Harholt J."/>
            <person name="Hattori M."/>
            <person name="Heyl A."/>
            <person name="Hirai T."/>
            <person name="Hiwatashi Y."/>
            <person name="Ishikawa M."/>
            <person name="Iwata M."/>
            <person name="Karol K.G."/>
            <person name="Koehler B."/>
            <person name="Kolukisaoglu U."/>
            <person name="Kubo M."/>
            <person name="Kurata T."/>
            <person name="Lalonde S."/>
            <person name="Li K."/>
            <person name="Li Y."/>
            <person name="Litt A."/>
            <person name="Lyons E."/>
            <person name="Manning G."/>
            <person name="Maruyama T."/>
            <person name="Michael T.P."/>
            <person name="Mikami K."/>
            <person name="Miyazaki S."/>
            <person name="Morinaga S."/>
            <person name="Murata T."/>
            <person name="Mueller-Roeber B."/>
            <person name="Nelson D.R."/>
            <person name="Obara M."/>
            <person name="Oguri Y."/>
            <person name="Olmstead R.G."/>
            <person name="Onodera N."/>
            <person name="Petersen B.L."/>
            <person name="Pils B."/>
            <person name="Prigge M."/>
            <person name="Rensing S.A."/>
            <person name="Riano-Pachon D.M."/>
            <person name="Roberts A.W."/>
            <person name="Sato Y."/>
            <person name="Scheller H.V."/>
            <person name="Schulz B."/>
            <person name="Schulz C."/>
            <person name="Shakirov E.V."/>
            <person name="Shibagaki N."/>
            <person name="Shinohara N."/>
            <person name="Shippen D.E."/>
            <person name="Soerensen I."/>
            <person name="Sotooka R."/>
            <person name="Sugimoto N."/>
            <person name="Sugita M."/>
            <person name="Sumikawa N."/>
            <person name="Tanurdzic M."/>
            <person name="Theissen G."/>
            <person name="Ulvskov P."/>
            <person name="Wakazuki S."/>
            <person name="Weng J.K."/>
            <person name="Willats W.W."/>
            <person name="Wipf D."/>
            <person name="Wolf P.G."/>
            <person name="Yang L."/>
            <person name="Zimmer A.D."/>
            <person name="Zhu Q."/>
            <person name="Mitros T."/>
            <person name="Hellsten U."/>
            <person name="Loque D."/>
            <person name="Otillar R."/>
            <person name="Salamov A."/>
            <person name="Schmutz J."/>
            <person name="Shapiro H."/>
            <person name="Lindquist E."/>
            <person name="Lucas S."/>
            <person name="Rokhsar D."/>
            <person name="Grigoriev I.V."/>
        </authorList>
    </citation>
    <scope>NUCLEOTIDE SEQUENCE [LARGE SCALE GENOMIC DNA]</scope>
</reference>
<dbReference type="FunCoup" id="D8RD68">
    <property type="interactions" value="1499"/>
</dbReference>
<dbReference type="PROSITE" id="PS51194">
    <property type="entry name" value="HELICASE_CTER"/>
    <property type="match status" value="1"/>
</dbReference>
<dbReference type="PROSITE" id="PS51192">
    <property type="entry name" value="HELICASE_ATP_BIND_1"/>
    <property type="match status" value="1"/>
</dbReference>
<keyword evidence="7" id="KW-0238">DNA-binding</keyword>
<dbReference type="InterPro" id="IPR014001">
    <property type="entry name" value="Helicase_ATP-bd"/>
</dbReference>
<evidence type="ECO:0000259" key="14">
    <source>
        <dbReference type="PROSITE" id="PS51192"/>
    </source>
</evidence>
<dbReference type="Pfam" id="PF00271">
    <property type="entry name" value="Helicase_C"/>
    <property type="match status" value="1"/>
</dbReference>
<evidence type="ECO:0000256" key="12">
    <source>
        <dbReference type="ARBA" id="ARBA00049360"/>
    </source>
</evidence>
<dbReference type="GO" id="GO:0006260">
    <property type="term" value="P:DNA replication"/>
    <property type="evidence" value="ECO:0000318"/>
    <property type="project" value="GO_Central"/>
</dbReference>
<comment type="catalytic activity">
    <reaction evidence="12">
        <text>ATP + H2O = ADP + phosphate + H(+)</text>
        <dbReference type="Rhea" id="RHEA:13065"/>
        <dbReference type="ChEBI" id="CHEBI:15377"/>
        <dbReference type="ChEBI" id="CHEBI:15378"/>
        <dbReference type="ChEBI" id="CHEBI:30616"/>
        <dbReference type="ChEBI" id="CHEBI:43474"/>
        <dbReference type="ChEBI" id="CHEBI:456216"/>
    </reaction>
</comment>
<dbReference type="EMBL" id="GL377576">
    <property type="protein sequence ID" value="EFJ30260.1"/>
    <property type="molecule type" value="Genomic_DNA"/>
</dbReference>
<dbReference type="InterPro" id="IPR027417">
    <property type="entry name" value="P-loop_NTPase"/>
</dbReference>
<dbReference type="CDD" id="cd18018">
    <property type="entry name" value="DEXHc_RecQ4-like"/>
    <property type="match status" value="1"/>
</dbReference>
<feature type="compositionally biased region" description="Basic residues" evidence="13">
    <location>
        <begin position="67"/>
        <end position="77"/>
    </location>
</feature>